<organism evidence="1 2">
    <name type="scientific">Paraburkholderia unamae</name>
    <dbReference type="NCBI Taxonomy" id="219649"/>
    <lineage>
        <taxon>Bacteria</taxon>
        <taxon>Pseudomonadati</taxon>
        <taxon>Pseudomonadota</taxon>
        <taxon>Betaproteobacteria</taxon>
        <taxon>Burkholderiales</taxon>
        <taxon>Burkholderiaceae</taxon>
        <taxon>Paraburkholderia</taxon>
    </lineage>
</organism>
<dbReference type="EMBL" id="JAYMRU010000024">
    <property type="protein sequence ID" value="MEM5403805.1"/>
    <property type="molecule type" value="Genomic_DNA"/>
</dbReference>
<reference evidence="1" key="1">
    <citation type="submission" date="2024-01" db="EMBL/GenBank/DDBJ databases">
        <title>The diversity of rhizobia nodulating Mimosa spp. in eleven states of Brazil covering several biomes is determined by host plant, location, and edaphic factors.</title>
        <authorList>
            <person name="Rouws L."/>
            <person name="Barauna A."/>
            <person name="Beukes C."/>
            <person name="De Faria S.M."/>
            <person name="Gross E."/>
            <person name="Dos Reis Junior F.B."/>
            <person name="Simon M."/>
            <person name="Maluk M."/>
            <person name="Odee D.W."/>
            <person name="Kenicer G."/>
            <person name="Young J.P.W."/>
            <person name="Reis V.M."/>
            <person name="Zilli J."/>
            <person name="James E.K."/>
        </authorList>
    </citation>
    <scope>NUCLEOTIDE SEQUENCE</scope>
    <source>
        <strain evidence="1">JPY452</strain>
    </source>
</reference>
<comment type="caution">
    <text evidence="1">The sequence shown here is derived from an EMBL/GenBank/DDBJ whole genome shotgun (WGS) entry which is preliminary data.</text>
</comment>
<evidence type="ECO:0000313" key="1">
    <source>
        <dbReference type="EMBL" id="MEM5403805.1"/>
    </source>
</evidence>
<accession>A0ACC6RQH6</accession>
<name>A0ACC6RQH6_9BURK</name>
<evidence type="ECO:0000313" key="2">
    <source>
        <dbReference type="Proteomes" id="UP001392318"/>
    </source>
</evidence>
<dbReference type="Proteomes" id="UP001392318">
    <property type="component" value="Unassembled WGS sequence"/>
</dbReference>
<gene>
    <name evidence="1" type="ORF">VSR83_27850</name>
</gene>
<keyword evidence="2" id="KW-1185">Reference proteome</keyword>
<sequence>MVPHWRDTREGGYPLRDERDVYELCASAAQRRVRACLEAVIPSDVVEVAMVQADKTLKAKADTSPEAMEKMVVAFAEFGVTKAQIEKRIQRHLNAIAPAQVVGLKRIYASLRDGMSDASEWFEAGSGDAAGEPAEGSANAPKGGGTAAVKTRMKAGAKKKAADAAASNAVTYAEVADMLNKARSLDEVNDVGDYIRHVADEKQRAELEQAFKVRAAEFEE</sequence>
<proteinExistence type="predicted"/>
<protein>
    <submittedName>
        <fullName evidence="1">Uncharacterized protein</fullName>
    </submittedName>
</protein>